<dbReference type="NCBIfam" id="TIGR01147">
    <property type="entry name" value="V_ATP_synt_G"/>
    <property type="match status" value="1"/>
</dbReference>
<organism evidence="8">
    <name type="scientific">Melampsora larici-populina (strain 98AG31 / pathotype 3-4-7)</name>
    <name type="common">Poplar leaf rust fungus</name>
    <dbReference type="NCBI Taxonomy" id="747676"/>
    <lineage>
        <taxon>Eukaryota</taxon>
        <taxon>Fungi</taxon>
        <taxon>Dikarya</taxon>
        <taxon>Basidiomycota</taxon>
        <taxon>Pucciniomycotina</taxon>
        <taxon>Pucciniomycetes</taxon>
        <taxon>Pucciniales</taxon>
        <taxon>Melampsoraceae</taxon>
        <taxon>Melampsora</taxon>
    </lineage>
</organism>
<reference evidence="8" key="1">
    <citation type="journal article" date="2011" name="Proc. Natl. Acad. Sci. U.S.A.">
        <title>Obligate biotrophy features unraveled by the genomic analysis of rust fungi.</title>
        <authorList>
            <person name="Duplessis S."/>
            <person name="Cuomo C.A."/>
            <person name="Lin Y.-C."/>
            <person name="Aerts A."/>
            <person name="Tisserant E."/>
            <person name="Veneault-Fourrey C."/>
            <person name="Joly D.L."/>
            <person name="Hacquard S."/>
            <person name="Amselem J."/>
            <person name="Cantarel B.L."/>
            <person name="Chiu R."/>
            <person name="Coutinho P.M."/>
            <person name="Feau N."/>
            <person name="Field M."/>
            <person name="Frey P."/>
            <person name="Gelhaye E."/>
            <person name="Goldberg J."/>
            <person name="Grabherr M.G."/>
            <person name="Kodira C.D."/>
            <person name="Kohler A."/>
            <person name="Kuees U."/>
            <person name="Lindquist E.A."/>
            <person name="Lucas S.M."/>
            <person name="Mago R."/>
            <person name="Mauceli E."/>
            <person name="Morin E."/>
            <person name="Murat C."/>
            <person name="Pangilinan J.L."/>
            <person name="Park R."/>
            <person name="Pearson M."/>
            <person name="Quesneville H."/>
            <person name="Rouhier N."/>
            <person name="Sakthikumar S."/>
            <person name="Salamov A.A."/>
            <person name="Schmutz J."/>
            <person name="Selles B."/>
            <person name="Shapiro H."/>
            <person name="Tanguay P."/>
            <person name="Tuskan G.A."/>
            <person name="Henrissat B."/>
            <person name="Van de Peer Y."/>
            <person name="Rouze P."/>
            <person name="Ellis J.G."/>
            <person name="Dodds P.N."/>
            <person name="Schein J.E."/>
            <person name="Zhong S."/>
            <person name="Hamelin R.C."/>
            <person name="Grigoriev I.V."/>
            <person name="Szabo L.J."/>
            <person name="Martin F."/>
        </authorList>
    </citation>
    <scope>NUCLEOTIDE SEQUENCE [LARGE SCALE GENOMIC DNA]</scope>
    <source>
        <strain evidence="8">98AG31 / pathotype 3-4-7</strain>
    </source>
</reference>
<evidence type="ECO:0000256" key="6">
    <source>
        <dbReference type="SAM" id="Coils"/>
    </source>
</evidence>
<dbReference type="GO" id="GO:0046961">
    <property type="term" value="F:proton-transporting ATPase activity, rotational mechanism"/>
    <property type="evidence" value="ECO:0007669"/>
    <property type="project" value="InterPro"/>
</dbReference>
<evidence type="ECO:0000256" key="2">
    <source>
        <dbReference type="ARBA" id="ARBA00022448"/>
    </source>
</evidence>
<dbReference type="VEuPathDB" id="FungiDB:MELLADRAFT_62954"/>
<evidence type="ECO:0000256" key="1">
    <source>
        <dbReference type="ARBA" id="ARBA00010066"/>
    </source>
</evidence>
<dbReference type="Gene3D" id="1.20.5.2950">
    <property type="match status" value="1"/>
</dbReference>
<dbReference type="FunCoup" id="F4RKR7">
    <property type="interactions" value="110"/>
</dbReference>
<evidence type="ECO:0000256" key="4">
    <source>
        <dbReference type="ARBA" id="ARBA00023065"/>
    </source>
</evidence>
<dbReference type="GO" id="GO:0016887">
    <property type="term" value="F:ATP hydrolysis activity"/>
    <property type="evidence" value="ECO:0007669"/>
    <property type="project" value="TreeGrafter"/>
</dbReference>
<evidence type="ECO:0000313" key="8">
    <source>
        <dbReference type="Proteomes" id="UP000001072"/>
    </source>
</evidence>
<comment type="function">
    <text evidence="5">Subunit of the V1 complex of vacuolar(H+)-ATPase (V-ATPase), a multisubunit enzyme composed of a peripheral complex (V1) that hydrolyzes ATP and a membrane integral complex (V0) that translocates protons. V-ATPase is responsible for acidifying and maintaining the pH of intracellular compartments and in some cell types, is targeted to the plasma membrane, where it is responsible for acidifying the extracellular environment.</text>
</comment>
<dbReference type="OrthoDB" id="250802at2759"/>
<dbReference type="GO" id="GO:0000221">
    <property type="term" value="C:vacuolar proton-transporting V-type ATPase, V1 domain"/>
    <property type="evidence" value="ECO:0007669"/>
    <property type="project" value="TreeGrafter"/>
</dbReference>
<dbReference type="Proteomes" id="UP000001072">
    <property type="component" value="Unassembled WGS sequence"/>
</dbReference>
<dbReference type="PANTHER" id="PTHR12713:SF11">
    <property type="entry name" value="V-TYPE PROTON ATPASE SUBUNIT G"/>
    <property type="match status" value="1"/>
</dbReference>
<dbReference type="RefSeq" id="XP_007409953.1">
    <property type="nucleotide sequence ID" value="XM_007409891.1"/>
</dbReference>
<accession>F4RKR7</accession>
<comment type="similarity">
    <text evidence="1 5">Belongs to the V-ATPase G subunit family.</text>
</comment>
<dbReference type="PANTHER" id="PTHR12713">
    <property type="entry name" value="VACUOLAR ATP SYNTHASE SUBUNIT G"/>
    <property type="match status" value="1"/>
</dbReference>
<keyword evidence="8" id="KW-1185">Reference proteome</keyword>
<dbReference type="InParanoid" id="F4RKR7"/>
<feature type="coiled-coil region" evidence="6">
    <location>
        <begin position="12"/>
        <end position="51"/>
    </location>
</feature>
<comment type="subunit">
    <text evidence="5">V-ATPase is a heteromultimeric enzyme made up of two complexes: the ATP-hydrolytic V1 complex and the proton translocation V0 complex.</text>
</comment>
<dbReference type="GeneID" id="18929998"/>
<dbReference type="AlphaFoldDB" id="F4RKR7"/>
<keyword evidence="6" id="KW-0175">Coiled coil</keyword>
<keyword evidence="3 5" id="KW-0375">Hydrogen ion transport</keyword>
<dbReference type="HOGENOM" id="CLU_125101_2_0_1"/>
<dbReference type="InterPro" id="IPR005124">
    <property type="entry name" value="V-ATPase_G"/>
</dbReference>
<dbReference type="STRING" id="747676.F4RKR7"/>
<dbReference type="Pfam" id="PF03179">
    <property type="entry name" value="V-ATPase_G"/>
    <property type="match status" value="1"/>
</dbReference>
<evidence type="ECO:0000256" key="5">
    <source>
        <dbReference type="RuleBase" id="RU364019"/>
    </source>
</evidence>
<dbReference type="eggNOG" id="KOG1772">
    <property type="taxonomic scope" value="Eukaryota"/>
</dbReference>
<proteinExistence type="inferred from homology"/>
<evidence type="ECO:0000313" key="7">
    <source>
        <dbReference type="EMBL" id="EGG06993.1"/>
    </source>
</evidence>
<keyword evidence="4 5" id="KW-0406">Ion transport</keyword>
<gene>
    <name evidence="7" type="ORF">MELLADRAFT_62954</name>
</gene>
<sequence length="120" mass="13640">MAAQQSQGIQALLDAEKEAAKIVEKAREYRAQKIKDARGEASKEIEALRSKREEEFKAFESTHTGSTDDQQREIDTETEAKIESIKAEFGKNRETVVKNLLEKVIDVDPEPHRNFKPLKA</sequence>
<keyword evidence="2 5" id="KW-0813">Transport</keyword>
<name>F4RKR7_MELLP</name>
<dbReference type="EMBL" id="GL883106">
    <property type="protein sequence ID" value="EGG06993.1"/>
    <property type="molecule type" value="Genomic_DNA"/>
</dbReference>
<dbReference type="KEGG" id="mlr:MELLADRAFT_62954"/>
<evidence type="ECO:0000256" key="3">
    <source>
        <dbReference type="ARBA" id="ARBA00022781"/>
    </source>
</evidence>
<protein>
    <recommendedName>
        <fullName evidence="5">V-type proton ATPase subunit G</fullName>
    </recommendedName>
</protein>
<dbReference type="FunFam" id="1.20.5.2950:FF:000001">
    <property type="entry name" value="V-type proton ATPase subunit G"/>
    <property type="match status" value="1"/>
</dbReference>